<gene>
    <name evidence="1" type="ORF">ERS007657_00669</name>
    <name evidence="2" type="ORF">ERS007661_02364</name>
    <name evidence="4" type="ORF">ERS007720_03005</name>
    <name evidence="5" type="ORF">ERS007739_00236</name>
    <name evidence="3" type="ORF">ERS007741_00456</name>
</gene>
<reference evidence="6 7" key="2">
    <citation type="submission" date="2015-03" db="EMBL/GenBank/DDBJ databases">
        <authorList>
            <consortium name="Pathogen Informatics"/>
        </authorList>
    </citation>
    <scope>NUCLEOTIDE SEQUENCE [LARGE SCALE GENOMIC DNA]</scope>
    <source>
        <strain evidence="1 9">C09601061</strain>
        <strain evidence="2 7">D00501624</strain>
        <strain evidence="4 8">M09401471</strain>
        <strain evidence="6">N09902308</strain>
        <strain evidence="3 10">P00601463</strain>
    </source>
</reference>
<accession>A0A655JAT8</accession>
<dbReference type="EMBL" id="CGCX01000155">
    <property type="protein sequence ID" value="CFR68534.1"/>
    <property type="molecule type" value="Genomic_DNA"/>
</dbReference>
<dbReference type="Proteomes" id="UP000039021">
    <property type="component" value="Unassembled WGS sequence"/>
</dbReference>
<dbReference type="EMBL" id="CSAJ01000439">
    <property type="protein sequence ID" value="COW64489.1"/>
    <property type="molecule type" value="Genomic_DNA"/>
</dbReference>
<dbReference type="Proteomes" id="UP000044938">
    <property type="component" value="Unassembled WGS sequence"/>
</dbReference>
<reference evidence="5" key="1">
    <citation type="submission" date="2015-03" db="EMBL/GenBank/DDBJ databases">
        <authorList>
            <consortium name="Pathogen Informatics"/>
            <person name="Murphy D."/>
        </authorList>
    </citation>
    <scope>NUCLEOTIDE SEQUENCE</scope>
    <source>
        <strain evidence="5">N09902308</strain>
    </source>
</reference>
<dbReference type="AlphaFoldDB" id="A0A655JAT8"/>
<dbReference type="Proteomes" id="UP000046680">
    <property type="component" value="Unassembled WGS sequence"/>
</dbReference>
<sequence>MSGSATFTISASRKIMNRPRPVAMSVRSCVRFMRAPIYMDFGGDL</sequence>
<evidence type="ECO:0000313" key="4">
    <source>
        <dbReference type="EMBL" id="COW64489.1"/>
    </source>
</evidence>
<name>A0A655JAT8_MYCTX</name>
<dbReference type="EMBL" id="CHKL01000027">
    <property type="protein sequence ID" value="COV69422.1"/>
    <property type="molecule type" value="Genomic_DNA"/>
</dbReference>
<protein>
    <submittedName>
        <fullName evidence="4">Uncharacterized protein</fullName>
    </submittedName>
</protein>
<organism evidence="4 8">
    <name type="scientific">Mycobacterium tuberculosis</name>
    <dbReference type="NCBI Taxonomy" id="1773"/>
    <lineage>
        <taxon>Bacteria</taxon>
        <taxon>Bacillati</taxon>
        <taxon>Actinomycetota</taxon>
        <taxon>Actinomycetes</taxon>
        <taxon>Mycobacteriales</taxon>
        <taxon>Mycobacteriaceae</taxon>
        <taxon>Mycobacterium</taxon>
        <taxon>Mycobacterium tuberculosis complex</taxon>
    </lineage>
</organism>
<evidence type="ECO:0000313" key="10">
    <source>
        <dbReference type="Proteomes" id="UP000048600"/>
    </source>
</evidence>
<dbReference type="Proteomes" id="UP000039217">
    <property type="component" value="Unassembled WGS sequence"/>
</dbReference>
<evidence type="ECO:0000313" key="5">
    <source>
        <dbReference type="EMBL" id="COW86910.1"/>
    </source>
</evidence>
<evidence type="ECO:0000313" key="3">
    <source>
        <dbReference type="EMBL" id="COV69422.1"/>
    </source>
</evidence>
<evidence type="ECO:0000313" key="9">
    <source>
        <dbReference type="Proteomes" id="UP000046680"/>
    </source>
</evidence>
<evidence type="ECO:0000313" key="2">
    <source>
        <dbReference type="EMBL" id="CNV43245.1"/>
    </source>
</evidence>
<dbReference type="Proteomes" id="UP000048600">
    <property type="component" value="Unassembled WGS sequence"/>
</dbReference>
<proteinExistence type="predicted"/>
<dbReference type="EMBL" id="CQQC01000817">
    <property type="protein sequence ID" value="CNV43245.1"/>
    <property type="molecule type" value="Genomic_DNA"/>
</dbReference>
<evidence type="ECO:0000313" key="7">
    <source>
        <dbReference type="Proteomes" id="UP000039217"/>
    </source>
</evidence>
<evidence type="ECO:0000313" key="6">
    <source>
        <dbReference type="Proteomes" id="UP000039021"/>
    </source>
</evidence>
<evidence type="ECO:0000313" key="1">
    <source>
        <dbReference type="EMBL" id="CFR68534.1"/>
    </source>
</evidence>
<dbReference type="EMBL" id="CSBK01000058">
    <property type="protein sequence ID" value="COW86910.1"/>
    <property type="molecule type" value="Genomic_DNA"/>
</dbReference>
<evidence type="ECO:0000313" key="8">
    <source>
        <dbReference type="Proteomes" id="UP000044938"/>
    </source>
</evidence>